<reference evidence="8" key="1">
    <citation type="submission" date="2020-06" db="EMBL/GenBank/DDBJ databases">
        <title>Draft genome of Bugula neritina, a colonial animal packing powerful symbionts and potential medicines.</title>
        <authorList>
            <person name="Rayko M."/>
        </authorList>
    </citation>
    <scope>NUCLEOTIDE SEQUENCE [LARGE SCALE GENOMIC DNA]</scope>
    <source>
        <strain evidence="8">Kwan_BN1</strain>
    </source>
</reference>
<dbReference type="PANTHER" id="PTHR10755">
    <property type="entry name" value="COPROPORPHYRINOGEN III OXIDASE, MITOCHONDRIAL"/>
    <property type="match status" value="1"/>
</dbReference>
<evidence type="ECO:0000256" key="4">
    <source>
        <dbReference type="ARBA" id="ARBA00012869"/>
    </source>
</evidence>
<dbReference type="UniPathway" id="UPA00251">
    <property type="reaction ID" value="UER00322"/>
</dbReference>
<evidence type="ECO:0000256" key="2">
    <source>
        <dbReference type="ARBA" id="ARBA00010644"/>
    </source>
</evidence>
<evidence type="ECO:0000313" key="9">
    <source>
        <dbReference type="Proteomes" id="UP000593567"/>
    </source>
</evidence>
<dbReference type="Proteomes" id="UP000593567">
    <property type="component" value="Unassembled WGS sequence"/>
</dbReference>
<dbReference type="EC" id="1.3.3.3" evidence="4"/>
<comment type="caution">
    <text evidence="8">The sequence shown here is derived from an EMBL/GenBank/DDBJ whole genome shotgun (WGS) entry which is preliminary data.</text>
</comment>
<keyword evidence="7" id="KW-0812">Transmembrane</keyword>
<dbReference type="Gene3D" id="3.40.1500.10">
    <property type="entry name" value="Coproporphyrinogen III oxidase, aerobic"/>
    <property type="match status" value="1"/>
</dbReference>
<comment type="pathway">
    <text evidence="1">Porphyrin-containing compound metabolism; protoporphyrin-IX biosynthesis; protoporphyrinogen-IX from coproporphyrinogen-III (O2 route): step 1/1.</text>
</comment>
<organism evidence="8 9">
    <name type="scientific">Bugula neritina</name>
    <name type="common">Brown bryozoan</name>
    <name type="synonym">Sertularia neritina</name>
    <dbReference type="NCBI Taxonomy" id="10212"/>
    <lineage>
        <taxon>Eukaryota</taxon>
        <taxon>Metazoa</taxon>
        <taxon>Spiralia</taxon>
        <taxon>Lophotrochozoa</taxon>
        <taxon>Bryozoa</taxon>
        <taxon>Gymnolaemata</taxon>
        <taxon>Cheilostomatida</taxon>
        <taxon>Flustrina</taxon>
        <taxon>Buguloidea</taxon>
        <taxon>Bugulidae</taxon>
        <taxon>Bugula</taxon>
    </lineage>
</organism>
<evidence type="ECO:0000256" key="6">
    <source>
        <dbReference type="ARBA" id="ARBA00023244"/>
    </source>
</evidence>
<dbReference type="InterPro" id="IPR036406">
    <property type="entry name" value="Coprogen_oxidase_aer_sf"/>
</dbReference>
<dbReference type="AlphaFoldDB" id="A0A7J7K127"/>
<accession>A0A7J7K127</accession>
<dbReference type="GO" id="GO:0006782">
    <property type="term" value="P:protoporphyrinogen IX biosynthetic process"/>
    <property type="evidence" value="ECO:0007669"/>
    <property type="project" value="UniProtKB-UniPathway"/>
</dbReference>
<dbReference type="GO" id="GO:0005737">
    <property type="term" value="C:cytoplasm"/>
    <property type="evidence" value="ECO:0007669"/>
    <property type="project" value="TreeGrafter"/>
</dbReference>
<proteinExistence type="inferred from homology"/>
<keyword evidence="9" id="KW-1185">Reference proteome</keyword>
<comment type="similarity">
    <text evidence="2">Belongs to the aerobic coproporphyrinogen-III oxidase family.</text>
</comment>
<evidence type="ECO:0000313" key="8">
    <source>
        <dbReference type="EMBL" id="KAF6031927.1"/>
    </source>
</evidence>
<name>A0A7J7K127_BUGNE</name>
<dbReference type="OrthoDB" id="15318at2759"/>
<feature type="transmembrane region" description="Helical" evidence="7">
    <location>
        <begin position="29"/>
        <end position="51"/>
    </location>
</feature>
<protein>
    <recommendedName>
        <fullName evidence="4">coproporphyrinogen oxidase</fullName>
        <ecNumber evidence="4">1.3.3.3</ecNumber>
    </recommendedName>
</protein>
<dbReference type="EMBL" id="VXIV02001554">
    <property type="protein sequence ID" value="KAF6031927.1"/>
    <property type="molecule type" value="Genomic_DNA"/>
</dbReference>
<evidence type="ECO:0000256" key="7">
    <source>
        <dbReference type="SAM" id="Phobius"/>
    </source>
</evidence>
<gene>
    <name evidence="8" type="ORF">EB796_009747</name>
</gene>
<evidence type="ECO:0000256" key="3">
    <source>
        <dbReference type="ARBA" id="ARBA00011738"/>
    </source>
</evidence>
<dbReference type="Pfam" id="PF01218">
    <property type="entry name" value="Coprogen_oxidas"/>
    <property type="match status" value="1"/>
</dbReference>
<keyword evidence="6" id="KW-0627">Porphyrin biosynthesis</keyword>
<keyword evidence="7" id="KW-1133">Transmembrane helix</keyword>
<keyword evidence="7" id="KW-0472">Membrane</keyword>
<dbReference type="InterPro" id="IPR001260">
    <property type="entry name" value="Coprogen_oxidase_aer"/>
</dbReference>
<keyword evidence="5" id="KW-0560">Oxidoreductase</keyword>
<comment type="subunit">
    <text evidence="3">Homodimer.</text>
</comment>
<dbReference type="SUPFAM" id="SSF102886">
    <property type="entry name" value="Coproporphyrinogen III oxidase"/>
    <property type="match status" value="1"/>
</dbReference>
<sequence>MAAKRFASLLFGNSMRAFAVSAQRNARKFYSAGALLAATGGAMMGTAMIVAKDPIGLDDEEMKINIEEFMCQPITDMNTLEKSEEMMHKMELLCMQLQGQLCRELERIEGTTKFRVDRWLKCEQIQGGGVTCIMEDGAVFERAGVNISVVGGKLRSEAVRAMNSQ</sequence>
<evidence type="ECO:0000256" key="1">
    <source>
        <dbReference type="ARBA" id="ARBA00005168"/>
    </source>
</evidence>
<dbReference type="GO" id="GO:0004109">
    <property type="term" value="F:coproporphyrinogen oxidase activity"/>
    <property type="evidence" value="ECO:0007669"/>
    <property type="project" value="UniProtKB-EC"/>
</dbReference>
<dbReference type="PANTHER" id="PTHR10755:SF0">
    <property type="entry name" value="OXYGEN-DEPENDENT COPROPORPHYRINOGEN-III OXIDASE, MITOCHONDRIAL"/>
    <property type="match status" value="1"/>
</dbReference>
<evidence type="ECO:0000256" key="5">
    <source>
        <dbReference type="ARBA" id="ARBA00023002"/>
    </source>
</evidence>